<feature type="region of interest" description="Disordered" evidence="1">
    <location>
        <begin position="169"/>
        <end position="213"/>
    </location>
</feature>
<organism evidence="4 5">
    <name type="scientific">[Phormidium ambiguum] IAM M-71</name>
    <dbReference type="NCBI Taxonomy" id="454136"/>
    <lineage>
        <taxon>Bacteria</taxon>
        <taxon>Bacillati</taxon>
        <taxon>Cyanobacteriota</taxon>
        <taxon>Cyanophyceae</taxon>
        <taxon>Oscillatoriophycideae</taxon>
        <taxon>Aerosakkonematales</taxon>
        <taxon>Aerosakkonemataceae</taxon>
        <taxon>Floridanema</taxon>
    </lineage>
</organism>
<reference evidence="4 5" key="1">
    <citation type="submission" date="2016-11" db="EMBL/GenBank/DDBJ databases">
        <title>Draft Genome Sequences of Nine Cyanobacterial Strains from Diverse Habitats.</title>
        <authorList>
            <person name="Zhu T."/>
            <person name="Hou S."/>
            <person name="Lu X."/>
            <person name="Hess W.R."/>
        </authorList>
    </citation>
    <scope>NUCLEOTIDE SEQUENCE [LARGE SCALE GENOMIC DNA]</scope>
    <source>
        <strain evidence="4 5">IAM M-71</strain>
    </source>
</reference>
<dbReference type="GO" id="GO:0003677">
    <property type="term" value="F:DNA binding"/>
    <property type="evidence" value="ECO:0007669"/>
    <property type="project" value="InterPro"/>
</dbReference>
<dbReference type="InterPro" id="IPR050400">
    <property type="entry name" value="Bact_Cytoskel_RodZ"/>
</dbReference>
<evidence type="ECO:0000313" key="5">
    <source>
        <dbReference type="Proteomes" id="UP000185860"/>
    </source>
</evidence>
<dbReference type="InterPro" id="IPR010982">
    <property type="entry name" value="Lambda_DNA-bd_dom_sf"/>
</dbReference>
<evidence type="ECO:0000256" key="1">
    <source>
        <dbReference type="SAM" id="MobiDB-lite"/>
    </source>
</evidence>
<accession>A0A1U7IN17</accession>
<evidence type="ECO:0000256" key="2">
    <source>
        <dbReference type="SAM" id="Phobius"/>
    </source>
</evidence>
<dbReference type="Gene3D" id="1.10.260.40">
    <property type="entry name" value="lambda repressor-like DNA-binding domains"/>
    <property type="match status" value="1"/>
</dbReference>
<dbReference type="PANTHER" id="PTHR34475:SF1">
    <property type="entry name" value="CYTOSKELETON PROTEIN RODZ"/>
    <property type="match status" value="1"/>
</dbReference>
<protein>
    <recommendedName>
        <fullName evidence="3">Cytoskeleton protein RodZ-like C-terminal domain-containing protein</fullName>
    </recommendedName>
</protein>
<sequence>MNTLTTEQGEKLREIGTYLSRLRKEQSISLDQVAANTYIRASLLKAIEEAKEESLPEPVYIQGFIRRYADSLGLDGNALAMTFPIELPPIDLSEQLLDAEVIGGKKYDTNNETERSKEASVSPLEKLSLPSLPENFSLPSIPYLPYILGGTVLALFSILYILNRPQTSPSVVQNQPKTNVQPKPAKYTVAPATPKSNSNSSTSSTSSPSAAPLVAATPENTASNTPFQVTAEVQDDSWVRVTADGKVQFEGILSKGTKQSWTAKERIVVRSGNAGAVLVSVNKKEAKPLGEAGKVAQVTFTPEQ</sequence>
<dbReference type="STRING" id="454136.NIES2119_08695"/>
<proteinExistence type="predicted"/>
<dbReference type="AlphaFoldDB" id="A0A1U7IN17"/>
<dbReference type="PANTHER" id="PTHR34475">
    <property type="match status" value="1"/>
</dbReference>
<name>A0A1U7IN17_9CYAN</name>
<feature type="compositionally biased region" description="Polar residues" evidence="1">
    <location>
        <begin position="169"/>
        <end position="181"/>
    </location>
</feature>
<dbReference type="EMBL" id="MRCE01000007">
    <property type="protein sequence ID" value="OKH38663.1"/>
    <property type="molecule type" value="Genomic_DNA"/>
</dbReference>
<dbReference type="Pfam" id="PF13413">
    <property type="entry name" value="HTH_25"/>
    <property type="match status" value="1"/>
</dbReference>
<gene>
    <name evidence="4" type="ORF">NIES2119_08695</name>
</gene>
<dbReference type="Proteomes" id="UP000185860">
    <property type="component" value="Unassembled WGS sequence"/>
</dbReference>
<evidence type="ECO:0000313" key="4">
    <source>
        <dbReference type="EMBL" id="OKH38663.1"/>
    </source>
</evidence>
<evidence type="ECO:0000259" key="3">
    <source>
        <dbReference type="Pfam" id="PF13464"/>
    </source>
</evidence>
<dbReference type="OrthoDB" id="422634at2"/>
<feature type="compositionally biased region" description="Low complexity" evidence="1">
    <location>
        <begin position="190"/>
        <end position="213"/>
    </location>
</feature>
<keyword evidence="2" id="KW-0812">Transmembrane</keyword>
<dbReference type="InterPro" id="IPR025194">
    <property type="entry name" value="RodZ-like_C"/>
</dbReference>
<feature type="domain" description="Cytoskeleton protein RodZ-like C-terminal" evidence="3">
    <location>
        <begin position="232"/>
        <end position="299"/>
    </location>
</feature>
<dbReference type="Pfam" id="PF13464">
    <property type="entry name" value="RodZ_C"/>
    <property type="match status" value="1"/>
</dbReference>
<keyword evidence="2" id="KW-1133">Transmembrane helix</keyword>
<feature type="transmembrane region" description="Helical" evidence="2">
    <location>
        <begin position="143"/>
        <end position="162"/>
    </location>
</feature>
<dbReference type="RefSeq" id="WP_073593073.1">
    <property type="nucleotide sequence ID" value="NZ_MRCE01000007.1"/>
</dbReference>
<keyword evidence="2" id="KW-0472">Membrane</keyword>
<comment type="caution">
    <text evidence="4">The sequence shown here is derived from an EMBL/GenBank/DDBJ whole genome shotgun (WGS) entry which is preliminary data.</text>
</comment>